<dbReference type="RefSeq" id="WP_003776332.1">
    <property type="nucleotide sequence ID" value="NZ_CP094241.1"/>
</dbReference>
<organism evidence="2 4">
    <name type="scientific">Neisseria macacae ATCC 33926</name>
    <dbReference type="NCBI Taxonomy" id="997348"/>
    <lineage>
        <taxon>Bacteria</taxon>
        <taxon>Pseudomonadati</taxon>
        <taxon>Pseudomonadota</taxon>
        <taxon>Betaproteobacteria</taxon>
        <taxon>Neisseriales</taxon>
        <taxon>Neisseriaceae</taxon>
        <taxon>Neisseria</taxon>
    </lineage>
</organism>
<keyword evidence="5" id="KW-1185">Reference proteome</keyword>
<dbReference type="Proteomes" id="UP000829455">
    <property type="component" value="Chromosome"/>
</dbReference>
<dbReference type="Proteomes" id="UP000004982">
    <property type="component" value="Unassembled WGS sequence"/>
</dbReference>
<evidence type="ECO:0000313" key="5">
    <source>
        <dbReference type="Proteomes" id="UP000829455"/>
    </source>
</evidence>
<protein>
    <submittedName>
        <fullName evidence="2">Uncharacterized protein</fullName>
    </submittedName>
</protein>
<proteinExistence type="predicted"/>
<keyword evidence="1" id="KW-0812">Transmembrane</keyword>
<feature type="transmembrane region" description="Helical" evidence="1">
    <location>
        <begin position="112"/>
        <end position="128"/>
    </location>
</feature>
<reference evidence="2 4" key="1">
    <citation type="submission" date="2011-05" db="EMBL/GenBank/DDBJ databases">
        <authorList>
            <person name="Muzny D."/>
            <person name="Qin X."/>
            <person name="Deng J."/>
            <person name="Jiang H."/>
            <person name="Liu Y."/>
            <person name="Qu J."/>
            <person name="Song X.-Z."/>
            <person name="Zhang L."/>
            <person name="Thornton R."/>
            <person name="Coyle M."/>
            <person name="Francisco L."/>
            <person name="Jackson L."/>
            <person name="Javaid M."/>
            <person name="Korchina V."/>
            <person name="Kovar C."/>
            <person name="Mata R."/>
            <person name="Mathew T."/>
            <person name="Ngo R."/>
            <person name="Nguyen L."/>
            <person name="Nguyen N."/>
            <person name="Okwuonu G."/>
            <person name="Ongeri F."/>
            <person name="Pham C."/>
            <person name="Simmons D."/>
            <person name="Wilczek-Boney K."/>
            <person name="Hale W."/>
            <person name="Jakkamsetti A."/>
            <person name="Pham P."/>
            <person name="Ruth R."/>
            <person name="San Lucas F."/>
            <person name="Warren J."/>
            <person name="Zhang J."/>
            <person name="Zhao Z."/>
            <person name="Zhou C."/>
            <person name="Zhu D."/>
            <person name="Lee S."/>
            <person name="Bess C."/>
            <person name="Blankenburg K."/>
            <person name="Forbes L."/>
            <person name="Fu Q."/>
            <person name="Gubbala S."/>
            <person name="Hirani K."/>
            <person name="Jayaseelan J.C."/>
            <person name="Lara F."/>
            <person name="Munidasa M."/>
            <person name="Palculict T."/>
            <person name="Patil S."/>
            <person name="Pu L.-L."/>
            <person name="Saada N."/>
            <person name="Tang L."/>
            <person name="Weissenberger G."/>
            <person name="Zhu Y."/>
            <person name="Hemphill L."/>
            <person name="Shang Y."/>
            <person name="Youmans B."/>
            <person name="Ayvaz T."/>
            <person name="Ross M."/>
            <person name="Santibanez J."/>
            <person name="Aqrawi P."/>
            <person name="Gross S."/>
            <person name="Joshi V."/>
            <person name="Fowler G."/>
            <person name="Nazareth L."/>
            <person name="Reid J."/>
            <person name="Worley K."/>
            <person name="Petrosino J."/>
            <person name="Highlander S."/>
            <person name="Gibbs R."/>
        </authorList>
    </citation>
    <scope>NUCLEOTIDE SEQUENCE [LARGE SCALE GENOMIC DNA]</scope>
    <source>
        <strain evidence="2 4">ATCC 33926</strain>
    </source>
</reference>
<dbReference type="EMBL" id="CP094241">
    <property type="protein sequence ID" value="UNV84599.1"/>
    <property type="molecule type" value="Genomic_DNA"/>
</dbReference>
<keyword evidence="1" id="KW-1133">Transmembrane helix</keyword>
<dbReference type="EMBL" id="AFQE01000022">
    <property type="protein sequence ID" value="EGQ78129.1"/>
    <property type="molecule type" value="Genomic_DNA"/>
</dbReference>
<feature type="transmembrane region" description="Helical" evidence="1">
    <location>
        <begin position="57"/>
        <end position="78"/>
    </location>
</feature>
<keyword evidence="1" id="KW-0472">Membrane</keyword>
<evidence type="ECO:0000313" key="3">
    <source>
        <dbReference type="EMBL" id="UNV84599.1"/>
    </source>
</evidence>
<evidence type="ECO:0000256" key="1">
    <source>
        <dbReference type="SAM" id="Phobius"/>
    </source>
</evidence>
<evidence type="ECO:0000313" key="2">
    <source>
        <dbReference type="EMBL" id="EGQ78129.1"/>
    </source>
</evidence>
<name>A0AA36UM14_9NEIS</name>
<accession>A0AA36UM14</accession>
<dbReference type="AlphaFoldDB" id="A0AA36UM14"/>
<feature type="transmembrane region" description="Helical" evidence="1">
    <location>
        <begin position="90"/>
        <end position="106"/>
    </location>
</feature>
<gene>
    <name evidence="2" type="ORF">HMPREF9418_0354</name>
    <name evidence="3" type="ORF">MON40_11425</name>
</gene>
<reference evidence="3 5" key="2">
    <citation type="submission" date="2022-03" db="EMBL/GenBank/DDBJ databases">
        <title>Genome sequencing of Neisseria macacae.</title>
        <authorList>
            <person name="Baek M.-G."/>
        </authorList>
    </citation>
    <scope>NUCLEOTIDE SEQUENCE [LARGE SCALE GENOMIC DNA]</scope>
    <source>
        <strain evidence="3 5">ATCC 33926</strain>
    </source>
</reference>
<sequence>MKFLKKLCERILDWLVTSNMAGYVILLVIATVLGLMYGGDMILDKVLGHIDTPWLPIIGFCLALATLFAICFIEEDLAEQTTEFKRRDKYLCGAIGGLVSALLIKWTWQAALVGLSIGILLAALMRWLKYVMRYM</sequence>
<evidence type="ECO:0000313" key="4">
    <source>
        <dbReference type="Proteomes" id="UP000004982"/>
    </source>
</evidence>
<feature type="transmembrane region" description="Helical" evidence="1">
    <location>
        <begin position="12"/>
        <end position="37"/>
    </location>
</feature>